<comment type="similarity">
    <text evidence="1 4">Belongs to the 5-formyltetrahydrofolate cyclo-ligase family.</text>
</comment>
<evidence type="ECO:0000256" key="3">
    <source>
        <dbReference type="ARBA" id="ARBA00022840"/>
    </source>
</evidence>
<evidence type="ECO:0000256" key="2">
    <source>
        <dbReference type="ARBA" id="ARBA00022741"/>
    </source>
</evidence>
<dbReference type="GO" id="GO:0030272">
    <property type="term" value="F:5-formyltetrahydrofolate cyclo-ligase activity"/>
    <property type="evidence" value="ECO:0007669"/>
    <property type="project" value="UniProtKB-EC"/>
</dbReference>
<keyword evidence="3 4" id="KW-0067">ATP-binding</keyword>
<dbReference type="AlphaFoldDB" id="A0A857KHL7"/>
<dbReference type="SUPFAM" id="SSF100950">
    <property type="entry name" value="NagB/RpiA/CoA transferase-like"/>
    <property type="match status" value="1"/>
</dbReference>
<evidence type="ECO:0000256" key="1">
    <source>
        <dbReference type="ARBA" id="ARBA00010638"/>
    </source>
</evidence>
<feature type="region of interest" description="Disordered" evidence="5">
    <location>
        <begin position="1"/>
        <end position="31"/>
    </location>
</feature>
<dbReference type="InterPro" id="IPR024185">
    <property type="entry name" value="FTHF_cligase-like_sf"/>
</dbReference>
<gene>
    <name evidence="6" type="ORF">GII30_06290</name>
</gene>
<dbReference type="EMBL" id="CP045810">
    <property type="protein sequence ID" value="QHN38834.1"/>
    <property type="molecule type" value="Genomic_DNA"/>
</dbReference>
<evidence type="ECO:0000256" key="4">
    <source>
        <dbReference type="RuleBase" id="RU361279"/>
    </source>
</evidence>
<keyword evidence="4" id="KW-0479">Metal-binding</keyword>
<sequence length="229" mass="24284">MPRVSGGHHTFADTAQRTHKQHIRTGENAVTRTKDEVRAAVRATRRARPDAEREQAAKDLAEWMTCAPFRLEYDVVAAAYVPAGTEPGSRAMLDALAGQGVRVLVPVVPPGPPGPLDWARYDTADTLSAARFGLHEPGGDRLGVGAVERASVVFLPAMAASRTGVRLGRGAGYYDRSVGAAVAGPARAELVAVVFDDELFDDLPADPHDVPVDWVLTPGGGFLRCEPGA</sequence>
<reference evidence="6" key="1">
    <citation type="journal article" date="2021" name="Nat. Microbiol.">
        <title>Cocultivation of an ultrasmall environmental parasitic bacterium with lytic ability against bacteria associated with wastewater foams.</title>
        <authorList>
            <person name="Batinovic S."/>
            <person name="Rose J.J.A."/>
            <person name="Ratcliffe J."/>
            <person name="Seviour R.J."/>
            <person name="Petrovski S."/>
        </authorList>
    </citation>
    <scope>NUCLEOTIDE SEQUENCE</scope>
    <source>
        <strain evidence="6">CON44</strain>
    </source>
</reference>
<dbReference type="PIRSF" id="PIRSF006806">
    <property type="entry name" value="FTHF_cligase"/>
    <property type="match status" value="1"/>
</dbReference>
<comment type="catalytic activity">
    <reaction evidence="4">
        <text>(6S)-5-formyl-5,6,7,8-tetrahydrofolate + ATP = (6R)-5,10-methenyltetrahydrofolate + ADP + phosphate</text>
        <dbReference type="Rhea" id="RHEA:10488"/>
        <dbReference type="ChEBI" id="CHEBI:30616"/>
        <dbReference type="ChEBI" id="CHEBI:43474"/>
        <dbReference type="ChEBI" id="CHEBI:57455"/>
        <dbReference type="ChEBI" id="CHEBI:57457"/>
        <dbReference type="ChEBI" id="CHEBI:456216"/>
        <dbReference type="EC" id="6.3.3.2"/>
    </reaction>
</comment>
<dbReference type="GO" id="GO:0046872">
    <property type="term" value="F:metal ion binding"/>
    <property type="evidence" value="ECO:0007669"/>
    <property type="project" value="UniProtKB-KW"/>
</dbReference>
<keyword evidence="4" id="KW-0460">Magnesium</keyword>
<dbReference type="Gene3D" id="3.40.50.10420">
    <property type="entry name" value="NagB/RpiA/CoA transferase-like"/>
    <property type="match status" value="1"/>
</dbReference>
<accession>A0A857KHL7</accession>
<dbReference type="GO" id="GO:0005524">
    <property type="term" value="F:ATP binding"/>
    <property type="evidence" value="ECO:0007669"/>
    <property type="project" value="UniProtKB-KW"/>
</dbReference>
<proteinExistence type="inferred from homology"/>
<dbReference type="InterPro" id="IPR037171">
    <property type="entry name" value="NagB/RpiA_transferase-like"/>
</dbReference>
<comment type="cofactor">
    <cofactor evidence="4">
        <name>Mg(2+)</name>
        <dbReference type="ChEBI" id="CHEBI:18420"/>
    </cofactor>
</comment>
<dbReference type="EC" id="6.3.3.2" evidence="4"/>
<evidence type="ECO:0000313" key="6">
    <source>
        <dbReference type="EMBL" id="QHN38834.1"/>
    </source>
</evidence>
<organism evidence="6">
    <name type="scientific">Gordonia amarae</name>
    <dbReference type="NCBI Taxonomy" id="36821"/>
    <lineage>
        <taxon>Bacteria</taxon>
        <taxon>Bacillati</taxon>
        <taxon>Actinomycetota</taxon>
        <taxon>Actinomycetes</taxon>
        <taxon>Mycobacteriales</taxon>
        <taxon>Gordoniaceae</taxon>
        <taxon>Gordonia</taxon>
    </lineage>
</organism>
<protein>
    <recommendedName>
        <fullName evidence="4">5-formyltetrahydrofolate cyclo-ligase</fullName>
        <ecNumber evidence="4">6.3.3.2</ecNumber>
    </recommendedName>
</protein>
<dbReference type="GO" id="GO:0009396">
    <property type="term" value="P:folic acid-containing compound biosynthetic process"/>
    <property type="evidence" value="ECO:0007669"/>
    <property type="project" value="TreeGrafter"/>
</dbReference>
<dbReference type="GO" id="GO:0035999">
    <property type="term" value="P:tetrahydrofolate interconversion"/>
    <property type="evidence" value="ECO:0007669"/>
    <property type="project" value="TreeGrafter"/>
</dbReference>
<name>A0A857KHL7_9ACTN</name>
<dbReference type="NCBIfam" id="TIGR02727">
    <property type="entry name" value="MTHFS_bact"/>
    <property type="match status" value="1"/>
</dbReference>
<dbReference type="InterPro" id="IPR002698">
    <property type="entry name" value="FTHF_cligase"/>
</dbReference>
<dbReference type="Pfam" id="PF01812">
    <property type="entry name" value="5-FTHF_cyc-lig"/>
    <property type="match status" value="1"/>
</dbReference>
<evidence type="ECO:0000256" key="5">
    <source>
        <dbReference type="SAM" id="MobiDB-lite"/>
    </source>
</evidence>
<keyword evidence="6" id="KW-0436">Ligase</keyword>
<dbReference type="PANTHER" id="PTHR23407:SF1">
    <property type="entry name" value="5-FORMYLTETRAHYDROFOLATE CYCLO-LIGASE"/>
    <property type="match status" value="1"/>
</dbReference>
<dbReference type="PANTHER" id="PTHR23407">
    <property type="entry name" value="ATPASE INHIBITOR/5-FORMYLTETRAHYDROFOLATE CYCLO-LIGASE"/>
    <property type="match status" value="1"/>
</dbReference>
<keyword evidence="2 4" id="KW-0547">Nucleotide-binding</keyword>